<keyword evidence="3 5" id="KW-0378">Hydrolase</keyword>
<dbReference type="Gene3D" id="3.40.50.1820">
    <property type="entry name" value="alpha/beta hydrolase"/>
    <property type="match status" value="1"/>
</dbReference>
<dbReference type="RefSeq" id="WP_063276659.1">
    <property type="nucleotide sequence ID" value="NZ_LQMT02000019.1"/>
</dbReference>
<evidence type="ECO:0000256" key="2">
    <source>
        <dbReference type="ARBA" id="ARBA00022797"/>
    </source>
</evidence>
<feature type="domain" description="Epoxide hydrolase N-terminal" evidence="4">
    <location>
        <begin position="2"/>
        <end position="107"/>
    </location>
</feature>
<evidence type="ECO:0000313" key="6">
    <source>
        <dbReference type="Proteomes" id="UP000076660"/>
    </source>
</evidence>
<dbReference type="GO" id="GO:0097176">
    <property type="term" value="P:epoxide metabolic process"/>
    <property type="evidence" value="ECO:0007669"/>
    <property type="project" value="TreeGrafter"/>
</dbReference>
<name>A0A1W2LTZ6_9PSEU</name>
<comment type="similarity">
    <text evidence="1">Belongs to the peptidase S33 family.</text>
</comment>
<evidence type="ECO:0000313" key="5">
    <source>
        <dbReference type="EMBL" id="ONF68851.1"/>
    </source>
</evidence>
<proteinExistence type="inferred from homology"/>
<dbReference type="EMBL" id="LQMT02000019">
    <property type="protein sequence ID" value="ONF68851.1"/>
    <property type="molecule type" value="Genomic_DNA"/>
</dbReference>
<sequence length="360" mass="40450">MIKPFRIDIPQADLDDLADRLARTRWPNEVADAGSDYGFPLARLRELAEYWRTGYDWRAQEVELNKLPHFTTEIERQNVHFVHIRSANPDALALVLTHGWPGSFLEFLGMIEPLAHDFHLVIPSIPGYGFSGPTHERDWSVERIARAWAELMRRLGYERYGAQGGDFGSGISTALGAVAPEHVVGVHVNYLPTRPAPEAGIELSEEDEARLDKVKQLMANRPPYQALQVATPQTIGYALTDSPVGQLAWIAERFAQWTDPRTPVDDDRMLTDISLYWLTATAASSARLHHDAGKVDIPCRVPLGVAVLPYDITRSVRPLAERLFDVRHWSEFERGGHFAAMEVPDLLAADVREFFLGLGK</sequence>
<dbReference type="Pfam" id="PF06441">
    <property type="entry name" value="EHN"/>
    <property type="match status" value="1"/>
</dbReference>
<keyword evidence="2" id="KW-0058">Aromatic hydrocarbons catabolism</keyword>
<dbReference type="GO" id="GO:0004301">
    <property type="term" value="F:epoxide hydrolase activity"/>
    <property type="evidence" value="ECO:0007669"/>
    <property type="project" value="TreeGrafter"/>
</dbReference>
<dbReference type="PRINTS" id="PR00412">
    <property type="entry name" value="EPOXHYDRLASE"/>
</dbReference>
<accession>A0A1W2LTZ6</accession>
<gene>
    <name evidence="5" type="ORF">AVR91_0219595</name>
</gene>
<dbReference type="InterPro" id="IPR016292">
    <property type="entry name" value="Epoxide_hydrolase"/>
</dbReference>
<dbReference type="PANTHER" id="PTHR21661">
    <property type="entry name" value="EPOXIDE HYDROLASE 1-RELATED"/>
    <property type="match status" value="1"/>
</dbReference>
<dbReference type="OrthoDB" id="27092at2"/>
<dbReference type="InterPro" id="IPR029058">
    <property type="entry name" value="AB_hydrolase_fold"/>
</dbReference>
<organism evidence="5 6">
    <name type="scientific">Amycolatopsis keratiniphila subsp. keratiniphila</name>
    <dbReference type="NCBI Taxonomy" id="227715"/>
    <lineage>
        <taxon>Bacteria</taxon>
        <taxon>Bacillati</taxon>
        <taxon>Actinomycetota</taxon>
        <taxon>Actinomycetes</taxon>
        <taxon>Pseudonocardiales</taxon>
        <taxon>Pseudonocardiaceae</taxon>
        <taxon>Amycolatopsis</taxon>
        <taxon>Amycolatopsis japonica group</taxon>
    </lineage>
</organism>
<evidence type="ECO:0000256" key="3">
    <source>
        <dbReference type="ARBA" id="ARBA00022801"/>
    </source>
</evidence>
<dbReference type="InterPro" id="IPR010497">
    <property type="entry name" value="Epoxide_hydro_N"/>
</dbReference>
<protein>
    <submittedName>
        <fullName evidence="5">Epoxide hydrolase</fullName>
    </submittedName>
</protein>
<reference evidence="5 6" key="1">
    <citation type="submission" date="2016-12" db="EMBL/GenBank/DDBJ databases">
        <title>Amycolatopsis keratiniphila subsp. keratiniphila genome sequencing and assembly.</title>
        <authorList>
            <person name="Mayilraj S."/>
            <person name="Kaur N."/>
        </authorList>
    </citation>
    <scope>NUCLEOTIDE SEQUENCE [LARGE SCALE GENOMIC DNA]</scope>
    <source>
        <strain evidence="5 6">DSM 44409</strain>
    </source>
</reference>
<dbReference type="AlphaFoldDB" id="A0A1W2LTZ6"/>
<dbReference type="PANTHER" id="PTHR21661:SF35">
    <property type="entry name" value="EPOXIDE HYDROLASE"/>
    <property type="match status" value="1"/>
</dbReference>
<comment type="caution">
    <text evidence="5">The sequence shown here is derived from an EMBL/GenBank/DDBJ whole genome shotgun (WGS) entry which is preliminary data.</text>
</comment>
<dbReference type="SUPFAM" id="SSF53474">
    <property type="entry name" value="alpha/beta-Hydrolases"/>
    <property type="match status" value="1"/>
</dbReference>
<dbReference type="Proteomes" id="UP000076660">
    <property type="component" value="Unassembled WGS sequence"/>
</dbReference>
<dbReference type="PIRSF" id="PIRSF001112">
    <property type="entry name" value="Epoxide_hydrolase"/>
    <property type="match status" value="1"/>
</dbReference>
<dbReference type="InterPro" id="IPR000639">
    <property type="entry name" value="Epox_hydrolase-like"/>
</dbReference>
<evidence type="ECO:0000256" key="1">
    <source>
        <dbReference type="ARBA" id="ARBA00010088"/>
    </source>
</evidence>
<evidence type="ECO:0000259" key="4">
    <source>
        <dbReference type="Pfam" id="PF06441"/>
    </source>
</evidence>